<accession>A0ACD3AHX5</accession>
<dbReference type="EMBL" id="ML208435">
    <property type="protein sequence ID" value="TFK65483.1"/>
    <property type="molecule type" value="Genomic_DNA"/>
</dbReference>
<dbReference type="Proteomes" id="UP000308600">
    <property type="component" value="Unassembled WGS sequence"/>
</dbReference>
<protein>
    <submittedName>
        <fullName evidence="1">Uncharacterized protein</fullName>
    </submittedName>
</protein>
<gene>
    <name evidence="1" type="ORF">BDN72DRAFT_962497</name>
</gene>
<keyword evidence="2" id="KW-1185">Reference proteome</keyword>
<organism evidence="1 2">
    <name type="scientific">Pluteus cervinus</name>
    <dbReference type="NCBI Taxonomy" id="181527"/>
    <lineage>
        <taxon>Eukaryota</taxon>
        <taxon>Fungi</taxon>
        <taxon>Dikarya</taxon>
        <taxon>Basidiomycota</taxon>
        <taxon>Agaricomycotina</taxon>
        <taxon>Agaricomycetes</taxon>
        <taxon>Agaricomycetidae</taxon>
        <taxon>Agaricales</taxon>
        <taxon>Pluteineae</taxon>
        <taxon>Pluteaceae</taxon>
        <taxon>Pluteus</taxon>
    </lineage>
</organism>
<feature type="non-terminal residue" evidence="1">
    <location>
        <position position="582"/>
    </location>
</feature>
<sequence>MSSSFIVAQHYDIHQDALRRIDEEISQLEARLTSLHLAFPHISDSQSLGQITRDEINQLEVKIRSLKSTRNSLIPIARLHHEILQEIFIISSEEAGEQAALLMSWISRSWREIALQTPALWSYLTFKHPDWAQAALSRTRDHELGFCYIFPFEELKAYKHLIPIWHDTLHRMRRIYLTPFSMRPPMEKFPIRLNWVTPAPCLVEVHLHRISLPENLFSGSCPSLRSLYLTGCEVAWNAIPVSPRMTELTIKNPSPRVSIHDVITKMRIIGPTLRVLALESILLPTTGPPKPSQPRIQFDHMSSFTLEDENAQSVCCFLDQASLPGCPKVDVEVSGGTLEDQFATTQAVVGARGVPRWPVTHLEVGLHEEYLSFHMTEEEIRSAEDTLICDKKSIKLSLSTVGFNHAAAVLPAFGSLPFSPVNTLRFSGGWSDPQGPLLLDHFNSQRTVQFLELAVEFVPTFLQFIKPQNDRLHEIVNAAGVSDYRLHEVVQTVGFSDGNVLLLGEETKKLGSDIIEFRALRRITIEGDEFDDTELLYASYMALREWLIWRNVFGVRLGSLVLKDMKVPNGTMGWFKDLVDEL</sequence>
<name>A0ACD3AHX5_9AGAR</name>
<evidence type="ECO:0000313" key="1">
    <source>
        <dbReference type="EMBL" id="TFK65483.1"/>
    </source>
</evidence>
<reference evidence="1 2" key="1">
    <citation type="journal article" date="2019" name="Nat. Ecol. Evol.">
        <title>Megaphylogeny resolves global patterns of mushroom evolution.</title>
        <authorList>
            <person name="Varga T."/>
            <person name="Krizsan K."/>
            <person name="Foldi C."/>
            <person name="Dima B."/>
            <person name="Sanchez-Garcia M."/>
            <person name="Sanchez-Ramirez S."/>
            <person name="Szollosi G.J."/>
            <person name="Szarkandi J.G."/>
            <person name="Papp V."/>
            <person name="Albert L."/>
            <person name="Andreopoulos W."/>
            <person name="Angelini C."/>
            <person name="Antonin V."/>
            <person name="Barry K.W."/>
            <person name="Bougher N.L."/>
            <person name="Buchanan P."/>
            <person name="Buyck B."/>
            <person name="Bense V."/>
            <person name="Catcheside P."/>
            <person name="Chovatia M."/>
            <person name="Cooper J."/>
            <person name="Damon W."/>
            <person name="Desjardin D."/>
            <person name="Finy P."/>
            <person name="Geml J."/>
            <person name="Haridas S."/>
            <person name="Hughes K."/>
            <person name="Justo A."/>
            <person name="Karasinski D."/>
            <person name="Kautmanova I."/>
            <person name="Kiss B."/>
            <person name="Kocsube S."/>
            <person name="Kotiranta H."/>
            <person name="LaButti K.M."/>
            <person name="Lechner B.E."/>
            <person name="Liimatainen K."/>
            <person name="Lipzen A."/>
            <person name="Lukacs Z."/>
            <person name="Mihaltcheva S."/>
            <person name="Morgado L.N."/>
            <person name="Niskanen T."/>
            <person name="Noordeloos M.E."/>
            <person name="Ohm R.A."/>
            <person name="Ortiz-Santana B."/>
            <person name="Ovrebo C."/>
            <person name="Racz N."/>
            <person name="Riley R."/>
            <person name="Savchenko A."/>
            <person name="Shiryaev A."/>
            <person name="Soop K."/>
            <person name="Spirin V."/>
            <person name="Szebenyi C."/>
            <person name="Tomsovsky M."/>
            <person name="Tulloss R.E."/>
            <person name="Uehling J."/>
            <person name="Grigoriev I.V."/>
            <person name="Vagvolgyi C."/>
            <person name="Papp T."/>
            <person name="Martin F.M."/>
            <person name="Miettinen O."/>
            <person name="Hibbett D.S."/>
            <person name="Nagy L.G."/>
        </authorList>
    </citation>
    <scope>NUCLEOTIDE SEQUENCE [LARGE SCALE GENOMIC DNA]</scope>
    <source>
        <strain evidence="1 2">NL-1719</strain>
    </source>
</reference>
<evidence type="ECO:0000313" key="2">
    <source>
        <dbReference type="Proteomes" id="UP000308600"/>
    </source>
</evidence>
<proteinExistence type="predicted"/>